<dbReference type="InterPro" id="IPR042118">
    <property type="entry name" value="QueA_dom1"/>
</dbReference>
<evidence type="ECO:0000256" key="2">
    <source>
        <dbReference type="ARBA" id="ARBA00004691"/>
    </source>
</evidence>
<comment type="subunit">
    <text evidence="3 13">Monomer.</text>
</comment>
<comment type="similarity">
    <text evidence="9 13">Belongs to the QueA family.</text>
</comment>
<dbReference type="UniPathway" id="UPA00392"/>
<dbReference type="GO" id="GO:0008616">
    <property type="term" value="P:tRNA queuosine(34) biosynthetic process"/>
    <property type="evidence" value="ECO:0007669"/>
    <property type="project" value="UniProtKB-UniRule"/>
</dbReference>
<organism evidence="14 15">
    <name type="scientific">Geomonas limicola</name>
    <dbReference type="NCBI Taxonomy" id="2740186"/>
    <lineage>
        <taxon>Bacteria</taxon>
        <taxon>Pseudomonadati</taxon>
        <taxon>Thermodesulfobacteriota</taxon>
        <taxon>Desulfuromonadia</taxon>
        <taxon>Geobacterales</taxon>
        <taxon>Geobacteraceae</taxon>
        <taxon>Geomonas</taxon>
    </lineage>
</organism>
<dbReference type="AlphaFoldDB" id="A0A6V8NBE5"/>
<dbReference type="GO" id="GO:0005737">
    <property type="term" value="C:cytoplasm"/>
    <property type="evidence" value="ECO:0007669"/>
    <property type="project" value="UniProtKB-SubCell"/>
</dbReference>
<evidence type="ECO:0000256" key="4">
    <source>
        <dbReference type="ARBA" id="ARBA00022490"/>
    </source>
</evidence>
<dbReference type="NCBIfam" id="NF001140">
    <property type="entry name" value="PRK00147.1"/>
    <property type="match status" value="1"/>
</dbReference>
<keyword evidence="6 13" id="KW-0949">S-adenosyl-L-methionine</keyword>
<comment type="function">
    <text evidence="13">Transfers and isomerizes the ribose moiety from AdoMet to the 7-aminomethyl group of 7-deazaguanine (preQ1-tRNA) to give epoxyqueuosine (oQ-tRNA).</text>
</comment>
<evidence type="ECO:0000256" key="7">
    <source>
        <dbReference type="ARBA" id="ARBA00022785"/>
    </source>
</evidence>
<keyword evidence="14" id="KW-0413">Isomerase</keyword>
<dbReference type="InterPro" id="IPR003699">
    <property type="entry name" value="QueA"/>
</dbReference>
<dbReference type="SUPFAM" id="SSF111337">
    <property type="entry name" value="QueA-like"/>
    <property type="match status" value="1"/>
</dbReference>
<evidence type="ECO:0000256" key="6">
    <source>
        <dbReference type="ARBA" id="ARBA00022691"/>
    </source>
</evidence>
<evidence type="ECO:0000256" key="5">
    <source>
        <dbReference type="ARBA" id="ARBA00022679"/>
    </source>
</evidence>
<evidence type="ECO:0000313" key="14">
    <source>
        <dbReference type="EMBL" id="GFO69174.1"/>
    </source>
</evidence>
<dbReference type="RefSeq" id="WP_183361748.1">
    <property type="nucleotide sequence ID" value="NZ_BLXZ01000005.1"/>
</dbReference>
<evidence type="ECO:0000256" key="8">
    <source>
        <dbReference type="ARBA" id="ARBA00052751"/>
    </source>
</evidence>
<evidence type="ECO:0000256" key="10">
    <source>
        <dbReference type="ARBA" id="ARBA00066503"/>
    </source>
</evidence>
<keyword evidence="7 13" id="KW-0671">Queuosine biosynthesis</keyword>
<comment type="catalytic activity">
    <reaction evidence="8 13">
        <text>7-aminomethyl-7-carbaguanosine(34) in tRNA + S-adenosyl-L-methionine = epoxyqueuosine(34) in tRNA + adenine + L-methionine + 2 H(+)</text>
        <dbReference type="Rhea" id="RHEA:32155"/>
        <dbReference type="Rhea" id="RHEA-COMP:10342"/>
        <dbReference type="Rhea" id="RHEA-COMP:18582"/>
        <dbReference type="ChEBI" id="CHEBI:15378"/>
        <dbReference type="ChEBI" id="CHEBI:16708"/>
        <dbReference type="ChEBI" id="CHEBI:57844"/>
        <dbReference type="ChEBI" id="CHEBI:59789"/>
        <dbReference type="ChEBI" id="CHEBI:82833"/>
        <dbReference type="ChEBI" id="CHEBI:194443"/>
        <dbReference type="EC" id="2.4.99.17"/>
    </reaction>
</comment>
<dbReference type="EC" id="2.4.99.17" evidence="10 13"/>
<name>A0A6V8NBE5_9BACT</name>
<evidence type="ECO:0000256" key="1">
    <source>
        <dbReference type="ARBA" id="ARBA00004496"/>
    </source>
</evidence>
<reference evidence="15" key="1">
    <citation type="submission" date="2020-06" db="EMBL/GenBank/DDBJ databases">
        <title>Draft genomic sequecing of Geomonas sp. Red745.</title>
        <authorList>
            <person name="Itoh H."/>
            <person name="Xu Z.X."/>
            <person name="Ushijima N."/>
            <person name="Masuda Y."/>
            <person name="Shiratori Y."/>
            <person name="Senoo K."/>
        </authorList>
    </citation>
    <scope>NUCLEOTIDE SEQUENCE [LARGE SCALE GENOMIC DNA]</scope>
    <source>
        <strain evidence="15">Red745</strain>
    </source>
</reference>
<keyword evidence="15" id="KW-1185">Reference proteome</keyword>
<evidence type="ECO:0000256" key="12">
    <source>
        <dbReference type="ARBA" id="ARBA00076160"/>
    </source>
</evidence>
<dbReference type="PANTHER" id="PTHR30307:SF0">
    <property type="entry name" value="S-ADENOSYLMETHIONINE:TRNA RIBOSYLTRANSFERASE-ISOMERASE"/>
    <property type="match status" value="1"/>
</dbReference>
<comment type="pathway">
    <text evidence="2 13">tRNA modification; tRNA-queuosine biosynthesis.</text>
</comment>
<dbReference type="HAMAP" id="MF_00113">
    <property type="entry name" value="QueA"/>
    <property type="match status" value="1"/>
</dbReference>
<dbReference type="EMBL" id="BLXZ01000005">
    <property type="protein sequence ID" value="GFO69174.1"/>
    <property type="molecule type" value="Genomic_DNA"/>
</dbReference>
<dbReference type="GO" id="GO:0051075">
    <property type="term" value="F:S-adenosylmethionine:tRNA ribosyltransferase-isomerase activity"/>
    <property type="evidence" value="ECO:0007669"/>
    <property type="project" value="UniProtKB-EC"/>
</dbReference>
<dbReference type="Proteomes" id="UP000587586">
    <property type="component" value="Unassembled WGS sequence"/>
</dbReference>
<evidence type="ECO:0000256" key="13">
    <source>
        <dbReference type="HAMAP-Rule" id="MF_00113"/>
    </source>
</evidence>
<accession>A0A6V8NBE5</accession>
<sequence length="341" mass="37867">MLLSDFDYELPPELIAQHPAERRDASRLLALDRVSGALSELGIAGIASLIRPGDLLVVNDTRVIPARLFGRKETGGAVEIFLVRRVPGDGETWSCLVKASKSPGAGCRILMEEGVLATVLERGDGEWRVQFTGHQDFWGWLDQVGRLPLPPYIKREPQGEDRERYQTVFAREKGAVAAPTAGLHFTPGLLEEIRAAGAGIESLTLHVGLGTFMPVRVEDLSQHTMHREWYRIPEQTAEAIRRTREQGGRVIALGTTALRALEHAAASGELAAGEREADIFILPGYRFRVVDALITNFHLPKSTLFMLVCAFAGKERMLEAYREAVQRRFRFFSYGDAMFIG</sequence>
<gene>
    <name evidence="13 14" type="primary">queA</name>
    <name evidence="14" type="ORF">GMLC_27530</name>
</gene>
<evidence type="ECO:0000256" key="3">
    <source>
        <dbReference type="ARBA" id="ARBA00011245"/>
    </source>
</evidence>
<dbReference type="InterPro" id="IPR036100">
    <property type="entry name" value="QueA_sf"/>
</dbReference>
<dbReference type="NCBIfam" id="TIGR00113">
    <property type="entry name" value="queA"/>
    <property type="match status" value="1"/>
</dbReference>
<dbReference type="InterPro" id="IPR042119">
    <property type="entry name" value="QueA_dom2"/>
</dbReference>
<dbReference type="Gene3D" id="2.40.10.240">
    <property type="entry name" value="QueA-like"/>
    <property type="match status" value="1"/>
</dbReference>
<dbReference type="PANTHER" id="PTHR30307">
    <property type="entry name" value="S-ADENOSYLMETHIONINE:TRNA RIBOSYLTRANSFERASE-ISOMERASE"/>
    <property type="match status" value="1"/>
</dbReference>
<dbReference type="Pfam" id="PF02547">
    <property type="entry name" value="Queuosine_synth"/>
    <property type="match status" value="1"/>
</dbReference>
<dbReference type="FunFam" id="3.40.1780.10:FF:000001">
    <property type="entry name" value="S-adenosylmethionine:tRNA ribosyltransferase-isomerase"/>
    <property type="match status" value="1"/>
</dbReference>
<comment type="caution">
    <text evidence="14">The sequence shown here is derived from an EMBL/GenBank/DDBJ whole genome shotgun (WGS) entry which is preliminary data.</text>
</comment>
<protein>
    <recommendedName>
        <fullName evidence="11 13">S-adenosylmethionine:tRNA ribosyltransferase-isomerase</fullName>
        <ecNumber evidence="10 13">2.4.99.17</ecNumber>
    </recommendedName>
    <alternativeName>
        <fullName evidence="12 13">Queuosine biosynthesis protein QueA</fullName>
    </alternativeName>
</protein>
<proteinExistence type="inferred from homology"/>
<dbReference type="Gene3D" id="3.40.1780.10">
    <property type="entry name" value="QueA-like"/>
    <property type="match status" value="1"/>
</dbReference>
<evidence type="ECO:0000313" key="15">
    <source>
        <dbReference type="Proteomes" id="UP000587586"/>
    </source>
</evidence>
<evidence type="ECO:0000256" key="11">
    <source>
        <dbReference type="ARBA" id="ARBA00069325"/>
    </source>
</evidence>
<evidence type="ECO:0000256" key="9">
    <source>
        <dbReference type="ARBA" id="ARBA00061210"/>
    </source>
</evidence>
<keyword evidence="5 13" id="KW-0808">Transferase</keyword>
<comment type="subcellular location">
    <subcellularLocation>
        <location evidence="1 13">Cytoplasm</location>
    </subcellularLocation>
</comment>
<keyword evidence="4 13" id="KW-0963">Cytoplasm</keyword>